<evidence type="ECO:0000313" key="2">
    <source>
        <dbReference type="Proteomes" id="UP000541185"/>
    </source>
</evidence>
<dbReference type="EMBL" id="JABBFX010000001">
    <property type="protein sequence ID" value="NML44203.1"/>
    <property type="molecule type" value="Genomic_DNA"/>
</dbReference>
<dbReference type="AlphaFoldDB" id="A0A848H6L3"/>
<proteinExistence type="predicted"/>
<protein>
    <submittedName>
        <fullName evidence="1">Uncharacterized protein</fullName>
    </submittedName>
</protein>
<organism evidence="1 2">
    <name type="scientific">Ramlibacter agri</name>
    <dbReference type="NCBI Taxonomy" id="2728837"/>
    <lineage>
        <taxon>Bacteria</taxon>
        <taxon>Pseudomonadati</taxon>
        <taxon>Pseudomonadota</taxon>
        <taxon>Betaproteobacteria</taxon>
        <taxon>Burkholderiales</taxon>
        <taxon>Comamonadaceae</taxon>
        <taxon>Ramlibacter</taxon>
    </lineage>
</organism>
<reference evidence="1 2" key="1">
    <citation type="submission" date="2020-04" db="EMBL/GenBank/DDBJ databases">
        <title>Ramlibacter sp. G-1-2-2 isolated from soil.</title>
        <authorList>
            <person name="Dahal R.H."/>
        </authorList>
    </citation>
    <scope>NUCLEOTIDE SEQUENCE [LARGE SCALE GENOMIC DNA]</scope>
    <source>
        <strain evidence="1 2">G-1-2-2</strain>
    </source>
</reference>
<sequence length="292" mass="30497">MDSAVLVPLAEQDASEEALALSSALSAAQEWTPQILALALASLGDIDLPSPAVPSQNASVLAALPTLYWVYGLDQAGVLQAADTVAGLWASGAVQVPLPDHGAALQAWWRGRGQRLTQGERQQLLGLVFDPRDFEPGMRRLCQALVALADNAGQHDLREEVGLQQAASALLDLCGNRLEGAPLTAAGDLLAQARAAVGVLTPRALQTAFGVRDFYALVELSERSRGATGGRARSLALRAQAGAAVLRWLALSAASGFTVDPQAAALQTLMAEAQRWLAEGEANDGRRLALAA</sequence>
<dbReference type="Proteomes" id="UP000541185">
    <property type="component" value="Unassembled WGS sequence"/>
</dbReference>
<comment type="caution">
    <text evidence="1">The sequence shown here is derived from an EMBL/GenBank/DDBJ whole genome shotgun (WGS) entry which is preliminary data.</text>
</comment>
<name>A0A848H6L3_9BURK</name>
<accession>A0A848H6L3</accession>
<dbReference type="RefSeq" id="WP_169418350.1">
    <property type="nucleotide sequence ID" value="NZ_JABBFX010000001.1"/>
</dbReference>
<keyword evidence="2" id="KW-1185">Reference proteome</keyword>
<gene>
    <name evidence="1" type="ORF">HHL11_10615</name>
</gene>
<evidence type="ECO:0000313" key="1">
    <source>
        <dbReference type="EMBL" id="NML44203.1"/>
    </source>
</evidence>